<dbReference type="AlphaFoldDB" id="A0A0D3ENQ9"/>
<dbReference type="EnsemblPlants" id="OBART01G15290.1">
    <property type="protein sequence ID" value="OBART01G15290.1"/>
    <property type="gene ID" value="OBART01G15290"/>
</dbReference>
<evidence type="ECO:0000313" key="1">
    <source>
        <dbReference type="EnsemblPlants" id="OBART01G15290.1"/>
    </source>
</evidence>
<sequence>MAKGVGMAKGVQRLGWLHGPQLGLKSFLPPALVVVPCGYFCSGRGCVERGLEARAASNPPSLEATYFRPQPFSPYLAGTVAKGVGVAKEIQRLGWLHGPQLGLNSFLPPALVTVPCGYFCGGRRGWAGFTAPSLDLTPFRPQPLSSYLAGTVAKGVSVAKLVQRLGWLCGTQVGLNTFSPPALVAVPCGYCGEGRGCGERGTEAGLAPRPASFEATHFRPKPLSPYLAGCGSGERGPEAWLPSPPPTLDLTHYRPQPLSPYLAGTVVKGVGMAKGVQKLGWLHGPQLGLNSFSPPALVAVPCGYFGEGGLEARAASNPPSLEATHFHAQPLSPYLSGTVAKGVGVAKGVQRLGWLCGRQLGLNSFLPPALVTEPCGCGERGPEAALPPRLSRPRKFAFSRTLVY</sequence>
<protein>
    <submittedName>
        <fullName evidence="1">Uncharacterized protein</fullName>
    </submittedName>
</protein>
<reference evidence="1" key="1">
    <citation type="journal article" date="2009" name="Rice">
        <title>De Novo Next Generation Sequencing of Plant Genomes.</title>
        <authorList>
            <person name="Rounsley S."/>
            <person name="Marri P.R."/>
            <person name="Yu Y."/>
            <person name="He R."/>
            <person name="Sisneros N."/>
            <person name="Goicoechea J.L."/>
            <person name="Lee S.J."/>
            <person name="Angelova A."/>
            <person name="Kudrna D."/>
            <person name="Luo M."/>
            <person name="Affourtit J."/>
            <person name="Desany B."/>
            <person name="Knight J."/>
            <person name="Niazi F."/>
            <person name="Egholm M."/>
            <person name="Wing R.A."/>
        </authorList>
    </citation>
    <scope>NUCLEOTIDE SEQUENCE [LARGE SCALE GENOMIC DNA]</scope>
    <source>
        <strain evidence="1">cv. IRGC 105608</strain>
    </source>
</reference>
<proteinExistence type="predicted"/>
<dbReference type="PaxDb" id="65489-OBART01G15290.1"/>
<accession>A0A0D3ENQ9</accession>
<keyword evidence="2" id="KW-1185">Reference proteome</keyword>
<evidence type="ECO:0000313" key="2">
    <source>
        <dbReference type="Proteomes" id="UP000026960"/>
    </source>
</evidence>
<dbReference type="Proteomes" id="UP000026960">
    <property type="component" value="Chromosome 1"/>
</dbReference>
<dbReference type="Gramene" id="OBART01G15290.1">
    <property type="protein sequence ID" value="OBART01G15290.1"/>
    <property type="gene ID" value="OBART01G15290"/>
</dbReference>
<organism evidence="1">
    <name type="scientific">Oryza barthii</name>
    <dbReference type="NCBI Taxonomy" id="65489"/>
    <lineage>
        <taxon>Eukaryota</taxon>
        <taxon>Viridiplantae</taxon>
        <taxon>Streptophyta</taxon>
        <taxon>Embryophyta</taxon>
        <taxon>Tracheophyta</taxon>
        <taxon>Spermatophyta</taxon>
        <taxon>Magnoliopsida</taxon>
        <taxon>Liliopsida</taxon>
        <taxon>Poales</taxon>
        <taxon>Poaceae</taxon>
        <taxon>BOP clade</taxon>
        <taxon>Oryzoideae</taxon>
        <taxon>Oryzeae</taxon>
        <taxon>Oryzinae</taxon>
        <taxon>Oryza</taxon>
    </lineage>
</organism>
<reference evidence="1" key="2">
    <citation type="submission" date="2015-03" db="UniProtKB">
        <authorList>
            <consortium name="EnsemblPlants"/>
        </authorList>
    </citation>
    <scope>IDENTIFICATION</scope>
</reference>
<name>A0A0D3ENQ9_9ORYZ</name>
<dbReference type="HOGENOM" id="CLU_682203_0_0_1"/>